<evidence type="ECO:0000313" key="2">
    <source>
        <dbReference type="Proteomes" id="UP000289738"/>
    </source>
</evidence>
<organism evidence="1 2">
    <name type="scientific">Arachis hypogaea</name>
    <name type="common">Peanut</name>
    <dbReference type="NCBI Taxonomy" id="3818"/>
    <lineage>
        <taxon>Eukaryota</taxon>
        <taxon>Viridiplantae</taxon>
        <taxon>Streptophyta</taxon>
        <taxon>Embryophyta</taxon>
        <taxon>Tracheophyta</taxon>
        <taxon>Spermatophyta</taxon>
        <taxon>Magnoliopsida</taxon>
        <taxon>eudicotyledons</taxon>
        <taxon>Gunneridae</taxon>
        <taxon>Pentapetalae</taxon>
        <taxon>rosids</taxon>
        <taxon>fabids</taxon>
        <taxon>Fabales</taxon>
        <taxon>Fabaceae</taxon>
        <taxon>Papilionoideae</taxon>
        <taxon>50 kb inversion clade</taxon>
        <taxon>dalbergioids sensu lato</taxon>
        <taxon>Dalbergieae</taxon>
        <taxon>Pterocarpus clade</taxon>
        <taxon>Arachis</taxon>
    </lineage>
</organism>
<dbReference type="Proteomes" id="UP000289738">
    <property type="component" value="Chromosome B10"/>
</dbReference>
<sequence length="152" mass="16959">MLNTLSPGATVLHSVCGAWLTHKYNLLSAGFSEVEISGHGHHFNSIHKRVRIWMGCVWSEDGVPVCSIGVERSVEILKECEALGFDREEGVITVKASVRSRVEEETNKFSANCDREGVTEFRVRQASTGIWNFVRRSLCGWLSNDGFCVLKT</sequence>
<comment type="caution">
    <text evidence="1">The sequence shown here is derived from an EMBL/GenBank/DDBJ whole genome shotgun (WGS) entry which is preliminary data.</text>
</comment>
<proteinExistence type="predicted"/>
<dbReference type="AlphaFoldDB" id="A0A444X8Q0"/>
<protein>
    <submittedName>
        <fullName evidence="1">Uncharacterized protein</fullName>
    </submittedName>
</protein>
<name>A0A444X8Q0_ARAHY</name>
<accession>A0A444X8Q0</accession>
<reference evidence="1 2" key="1">
    <citation type="submission" date="2019-01" db="EMBL/GenBank/DDBJ databases">
        <title>Sequencing of cultivated peanut Arachis hypogaea provides insights into genome evolution and oil improvement.</title>
        <authorList>
            <person name="Chen X."/>
        </authorList>
    </citation>
    <scope>NUCLEOTIDE SEQUENCE [LARGE SCALE GENOMIC DNA]</scope>
    <source>
        <strain evidence="2">cv. Fuhuasheng</strain>
        <tissue evidence="1">Leaves</tissue>
    </source>
</reference>
<dbReference type="EMBL" id="SDMP01000020">
    <property type="protein sequence ID" value="RYQ86066.1"/>
    <property type="molecule type" value="Genomic_DNA"/>
</dbReference>
<evidence type="ECO:0000313" key="1">
    <source>
        <dbReference type="EMBL" id="RYQ86066.1"/>
    </source>
</evidence>
<gene>
    <name evidence="1" type="ORF">Ahy_B10g105731</name>
</gene>
<keyword evidence="2" id="KW-1185">Reference proteome</keyword>